<dbReference type="PANTHER" id="PTHR42940:SF3">
    <property type="entry name" value="ALCOHOL DEHYDROGENASE 1-RELATED"/>
    <property type="match status" value="1"/>
</dbReference>
<protein>
    <recommendedName>
        <fullName evidence="3">alcohol dehydrogenase</fullName>
        <ecNumber evidence="3">1.1.1.1</ecNumber>
    </recommendedName>
</protein>
<evidence type="ECO:0000256" key="4">
    <source>
        <dbReference type="ARBA" id="ARBA00022723"/>
    </source>
</evidence>
<comment type="cofactor">
    <cofactor evidence="1">
        <name>Zn(2+)</name>
        <dbReference type="ChEBI" id="CHEBI:29105"/>
    </cofactor>
</comment>
<keyword evidence="7" id="KW-0520">NAD</keyword>
<evidence type="ECO:0000256" key="6">
    <source>
        <dbReference type="ARBA" id="ARBA00023002"/>
    </source>
</evidence>
<keyword evidence="5" id="KW-0862">Zinc</keyword>
<organism evidence="9 10">
    <name type="scientific">Gimesia panareensis</name>
    <dbReference type="NCBI Taxonomy" id="2527978"/>
    <lineage>
        <taxon>Bacteria</taxon>
        <taxon>Pseudomonadati</taxon>
        <taxon>Planctomycetota</taxon>
        <taxon>Planctomycetia</taxon>
        <taxon>Planctomycetales</taxon>
        <taxon>Planctomycetaceae</taxon>
        <taxon>Gimesia</taxon>
    </lineage>
</organism>
<dbReference type="InterPro" id="IPR017743">
    <property type="entry name" value="ADH_phosphonate_catab-assoc"/>
</dbReference>
<keyword evidence="10" id="KW-1185">Reference proteome</keyword>
<proteinExistence type="inferred from homology"/>
<dbReference type="GO" id="GO:0046872">
    <property type="term" value="F:metal ion binding"/>
    <property type="evidence" value="ECO:0007669"/>
    <property type="project" value="UniProtKB-KW"/>
</dbReference>
<comment type="similarity">
    <text evidence="2">Belongs to the zinc-containing alcohol dehydrogenase family.</text>
</comment>
<dbReference type="CDD" id="cd08231">
    <property type="entry name" value="MDR_TM0436_like"/>
    <property type="match status" value="1"/>
</dbReference>
<dbReference type="GO" id="GO:0005737">
    <property type="term" value="C:cytoplasm"/>
    <property type="evidence" value="ECO:0007669"/>
    <property type="project" value="TreeGrafter"/>
</dbReference>
<keyword evidence="4" id="KW-0479">Metal-binding</keyword>
<dbReference type="Proteomes" id="UP000315647">
    <property type="component" value="Chromosome"/>
</dbReference>
<evidence type="ECO:0000256" key="3">
    <source>
        <dbReference type="ARBA" id="ARBA00013190"/>
    </source>
</evidence>
<gene>
    <name evidence="9" type="primary">tdh_1</name>
    <name evidence="9" type="ORF">Enr10x_01990</name>
</gene>
<reference evidence="9 10" key="1">
    <citation type="submission" date="2019-03" db="EMBL/GenBank/DDBJ databases">
        <title>Deep-cultivation of Planctomycetes and their phenomic and genomic characterization uncovers novel biology.</title>
        <authorList>
            <person name="Wiegand S."/>
            <person name="Jogler M."/>
            <person name="Boedeker C."/>
            <person name="Pinto D."/>
            <person name="Vollmers J."/>
            <person name="Rivas-Marin E."/>
            <person name="Kohn T."/>
            <person name="Peeters S.H."/>
            <person name="Heuer A."/>
            <person name="Rast P."/>
            <person name="Oberbeckmann S."/>
            <person name="Bunk B."/>
            <person name="Jeske O."/>
            <person name="Meyerdierks A."/>
            <person name="Storesund J.E."/>
            <person name="Kallscheuer N."/>
            <person name="Luecker S."/>
            <person name="Lage O.M."/>
            <person name="Pohl T."/>
            <person name="Merkel B.J."/>
            <person name="Hornburger P."/>
            <person name="Mueller R.-W."/>
            <person name="Bruemmer F."/>
            <person name="Labrenz M."/>
            <person name="Spormann A.M."/>
            <person name="Op den Camp H."/>
            <person name="Overmann J."/>
            <person name="Amann R."/>
            <person name="Jetten M.S.M."/>
            <person name="Mascher T."/>
            <person name="Medema M.H."/>
            <person name="Devos D.P."/>
            <person name="Kaster A.-K."/>
            <person name="Ovreas L."/>
            <person name="Rohde M."/>
            <person name="Galperin M.Y."/>
            <person name="Jogler C."/>
        </authorList>
    </citation>
    <scope>NUCLEOTIDE SEQUENCE [LARGE SCALE GENOMIC DNA]</scope>
    <source>
        <strain evidence="9 10">Enr10</strain>
    </source>
</reference>
<dbReference type="InterPro" id="IPR020843">
    <property type="entry name" value="ER"/>
</dbReference>
<evidence type="ECO:0000256" key="2">
    <source>
        <dbReference type="ARBA" id="ARBA00008072"/>
    </source>
</evidence>
<dbReference type="AlphaFoldDB" id="A0A517PZX3"/>
<dbReference type="PANTHER" id="PTHR42940">
    <property type="entry name" value="ALCOHOL DEHYDROGENASE 1-RELATED"/>
    <property type="match status" value="1"/>
</dbReference>
<evidence type="ECO:0000259" key="8">
    <source>
        <dbReference type="SMART" id="SM00829"/>
    </source>
</evidence>
<sequence length="384" mass="41980">MESAIHSIGFSDNIIDIVMSDPCVSIILTGEEPALQRTEVKRPQLQPGEVLVEILCCTICGSDLHTYEGTRSTPCPTILGHEMVGRVVDLHPEYPTVDFLNRPVKIGDRITWSVAVACQKCEYCRRGLTQKCTSLFKYGHQKLTDKNYLSGGLASHCHLVKGTTIFKVPASLPDQIASPANCATATVMAAFRLAGDIQDRSVLILGAGMLGITATAVAQTKGAASVIVTDIDPQRVQRGLEFGATHSILVKKDEPLHSEVLHLTQGRGVDIVFDMTGVPEVIESGLETLDIGGTMILVGSVYPARPLQVSAEQIVRRLLKIEGIHNYVDLDLANALNFLERYQHTYPFQKLCDQSFSLEEVLQAFEASGEHRSYRVAVLPQQKS</sequence>
<dbReference type="Pfam" id="PF00107">
    <property type="entry name" value="ADH_zinc_N"/>
    <property type="match status" value="1"/>
</dbReference>
<dbReference type="InterPro" id="IPR013154">
    <property type="entry name" value="ADH-like_N"/>
</dbReference>
<dbReference type="Pfam" id="PF08240">
    <property type="entry name" value="ADH_N"/>
    <property type="match status" value="1"/>
</dbReference>
<name>A0A517PZX3_9PLAN</name>
<dbReference type="EC" id="1.1.1.1" evidence="3"/>
<dbReference type="InterPro" id="IPR011032">
    <property type="entry name" value="GroES-like_sf"/>
</dbReference>
<dbReference type="InterPro" id="IPR013149">
    <property type="entry name" value="ADH-like_C"/>
</dbReference>
<dbReference type="SMART" id="SM00829">
    <property type="entry name" value="PKS_ER"/>
    <property type="match status" value="1"/>
</dbReference>
<dbReference type="NCBIfam" id="TIGR03366">
    <property type="entry name" value="HpnZ_proposed"/>
    <property type="match status" value="1"/>
</dbReference>
<feature type="domain" description="Enoyl reductase (ER)" evidence="8">
    <location>
        <begin position="30"/>
        <end position="345"/>
    </location>
</feature>
<accession>A0A517PZX3</accession>
<evidence type="ECO:0000313" key="10">
    <source>
        <dbReference type="Proteomes" id="UP000315647"/>
    </source>
</evidence>
<keyword evidence="6 9" id="KW-0560">Oxidoreductase</keyword>
<evidence type="ECO:0000256" key="5">
    <source>
        <dbReference type="ARBA" id="ARBA00022833"/>
    </source>
</evidence>
<evidence type="ECO:0000256" key="1">
    <source>
        <dbReference type="ARBA" id="ARBA00001947"/>
    </source>
</evidence>
<dbReference type="SUPFAM" id="SSF51735">
    <property type="entry name" value="NAD(P)-binding Rossmann-fold domains"/>
    <property type="match status" value="1"/>
</dbReference>
<dbReference type="EMBL" id="CP037421">
    <property type="protein sequence ID" value="QDT24907.1"/>
    <property type="molecule type" value="Genomic_DNA"/>
</dbReference>
<dbReference type="SUPFAM" id="SSF50129">
    <property type="entry name" value="GroES-like"/>
    <property type="match status" value="1"/>
</dbReference>
<dbReference type="Gene3D" id="3.90.180.10">
    <property type="entry name" value="Medium-chain alcohol dehydrogenases, catalytic domain"/>
    <property type="match status" value="1"/>
</dbReference>
<dbReference type="Gene3D" id="3.40.50.720">
    <property type="entry name" value="NAD(P)-binding Rossmann-like Domain"/>
    <property type="match status" value="1"/>
</dbReference>
<evidence type="ECO:0000313" key="9">
    <source>
        <dbReference type="EMBL" id="QDT24907.1"/>
    </source>
</evidence>
<dbReference type="GO" id="GO:0004022">
    <property type="term" value="F:alcohol dehydrogenase (NAD+) activity"/>
    <property type="evidence" value="ECO:0007669"/>
    <property type="project" value="UniProtKB-EC"/>
</dbReference>
<dbReference type="InterPro" id="IPR036291">
    <property type="entry name" value="NAD(P)-bd_dom_sf"/>
</dbReference>
<evidence type="ECO:0000256" key="7">
    <source>
        <dbReference type="ARBA" id="ARBA00023027"/>
    </source>
</evidence>